<dbReference type="InterPro" id="IPR011711">
    <property type="entry name" value="GntR_C"/>
</dbReference>
<dbReference type="InterPro" id="IPR036390">
    <property type="entry name" value="WH_DNA-bd_sf"/>
</dbReference>
<dbReference type="GO" id="GO:0003700">
    <property type="term" value="F:DNA-binding transcription factor activity"/>
    <property type="evidence" value="ECO:0007669"/>
    <property type="project" value="InterPro"/>
</dbReference>
<dbReference type="PRINTS" id="PR00035">
    <property type="entry name" value="HTHGNTR"/>
</dbReference>
<dbReference type="PANTHER" id="PTHR43537:SF5">
    <property type="entry name" value="UXU OPERON TRANSCRIPTIONAL REGULATOR"/>
    <property type="match status" value="1"/>
</dbReference>
<dbReference type="Gene3D" id="1.10.10.10">
    <property type="entry name" value="Winged helix-like DNA-binding domain superfamily/Winged helix DNA-binding domain"/>
    <property type="match status" value="1"/>
</dbReference>
<evidence type="ECO:0000259" key="4">
    <source>
        <dbReference type="PROSITE" id="PS50949"/>
    </source>
</evidence>
<dbReference type="SMART" id="SM00895">
    <property type="entry name" value="FCD"/>
    <property type="match status" value="1"/>
</dbReference>
<dbReference type="InterPro" id="IPR008920">
    <property type="entry name" value="TF_FadR/GntR_C"/>
</dbReference>
<dbReference type="AlphaFoldDB" id="A0AB74UI87"/>
<dbReference type="RefSeq" id="WP_353981623.1">
    <property type="nucleotide sequence ID" value="NZ_CP159578.1"/>
</dbReference>
<feature type="domain" description="HTH gntR-type" evidence="4">
    <location>
        <begin position="9"/>
        <end position="77"/>
    </location>
</feature>
<dbReference type="InterPro" id="IPR000524">
    <property type="entry name" value="Tscrpt_reg_HTH_GntR"/>
</dbReference>
<dbReference type="SUPFAM" id="SSF46785">
    <property type="entry name" value="Winged helix' DNA-binding domain"/>
    <property type="match status" value="1"/>
</dbReference>
<dbReference type="SMART" id="SM00345">
    <property type="entry name" value="HTH_GNTR"/>
    <property type="match status" value="1"/>
</dbReference>
<keyword evidence="3" id="KW-0804">Transcription</keyword>
<evidence type="ECO:0000256" key="3">
    <source>
        <dbReference type="ARBA" id="ARBA00023163"/>
    </source>
</evidence>
<dbReference type="Gene3D" id="1.20.120.530">
    <property type="entry name" value="GntR ligand-binding domain-like"/>
    <property type="match status" value="1"/>
</dbReference>
<dbReference type="PANTHER" id="PTHR43537">
    <property type="entry name" value="TRANSCRIPTIONAL REGULATOR, GNTR FAMILY"/>
    <property type="match status" value="1"/>
</dbReference>
<keyword evidence="1" id="KW-0805">Transcription regulation</keyword>
<keyword evidence="2" id="KW-0238">DNA-binding</keyword>
<evidence type="ECO:0000256" key="2">
    <source>
        <dbReference type="ARBA" id="ARBA00023125"/>
    </source>
</evidence>
<evidence type="ECO:0000256" key="1">
    <source>
        <dbReference type="ARBA" id="ARBA00023015"/>
    </source>
</evidence>
<name>A0AB74UI87_9GAMM</name>
<organism evidence="5">
    <name type="scientific">Salinicola endophyticus</name>
    <dbReference type="NCBI Taxonomy" id="1949083"/>
    <lineage>
        <taxon>Bacteria</taxon>
        <taxon>Pseudomonadati</taxon>
        <taxon>Pseudomonadota</taxon>
        <taxon>Gammaproteobacteria</taxon>
        <taxon>Oceanospirillales</taxon>
        <taxon>Halomonadaceae</taxon>
        <taxon>Salinicola</taxon>
    </lineage>
</organism>
<dbReference type="EMBL" id="CP159578">
    <property type="protein sequence ID" value="XCJ80815.1"/>
    <property type="molecule type" value="Genomic_DNA"/>
</dbReference>
<dbReference type="Pfam" id="PF00392">
    <property type="entry name" value="GntR"/>
    <property type="match status" value="1"/>
</dbReference>
<dbReference type="SUPFAM" id="SSF48008">
    <property type="entry name" value="GntR ligand-binding domain-like"/>
    <property type="match status" value="1"/>
</dbReference>
<evidence type="ECO:0000313" key="5">
    <source>
        <dbReference type="EMBL" id="XCJ80815.1"/>
    </source>
</evidence>
<proteinExistence type="predicted"/>
<protein>
    <submittedName>
        <fullName evidence="5">FadR/GntR family transcriptional regulator</fullName>
    </submittedName>
</protein>
<dbReference type="CDD" id="cd07377">
    <property type="entry name" value="WHTH_GntR"/>
    <property type="match status" value="1"/>
</dbReference>
<accession>A0AB74UI87</accession>
<dbReference type="InterPro" id="IPR036388">
    <property type="entry name" value="WH-like_DNA-bd_sf"/>
</dbReference>
<sequence length="251" mass="27902">MPIQTIRAQRLYRQIADQLLALIRQGEFPPGSLLPPERDLAQQLGVSRASVREALIALEVVGQVEVRVGHGVLVLERAAPVEAPVMHIASRQEPWAIDPEFESEIELDLDQEIPPFALLEARRFIEPETAALAALNASDDDLEAIRAAYQRNVEDNRHGGNNMVGDRLMHIRIAEASGNAAYAMLLKHLLGHQYGVMFRRLQALFMSTDMPRRSQQDHSRILAAIEARDAEAARAAMAAHLDHVLGVFFDS</sequence>
<dbReference type="Pfam" id="PF07729">
    <property type="entry name" value="FCD"/>
    <property type="match status" value="1"/>
</dbReference>
<dbReference type="PROSITE" id="PS50949">
    <property type="entry name" value="HTH_GNTR"/>
    <property type="match status" value="1"/>
</dbReference>
<dbReference type="GO" id="GO:0003677">
    <property type="term" value="F:DNA binding"/>
    <property type="evidence" value="ECO:0007669"/>
    <property type="project" value="UniProtKB-KW"/>
</dbReference>
<gene>
    <name evidence="5" type="ORF">ABV408_06420</name>
</gene>
<reference evidence="5" key="1">
    <citation type="submission" date="2024-06" db="EMBL/GenBank/DDBJ databases">
        <title>Complete genome of Salinicola endophyticus HNIBRBA4755.</title>
        <authorList>
            <person name="Shin S.Y."/>
            <person name="Kang H."/>
            <person name="Song J."/>
        </authorList>
    </citation>
    <scope>NUCLEOTIDE SEQUENCE</scope>
    <source>
        <strain evidence="5">HNIBRBA4755</strain>
    </source>
</reference>